<evidence type="ECO:0000256" key="2">
    <source>
        <dbReference type="SAM" id="MobiDB-lite"/>
    </source>
</evidence>
<feature type="compositionally biased region" description="Low complexity" evidence="2">
    <location>
        <begin position="29"/>
        <end position="42"/>
    </location>
</feature>
<dbReference type="PROSITE" id="PS51082">
    <property type="entry name" value="WH2"/>
    <property type="match status" value="3"/>
</dbReference>
<keyword evidence="1" id="KW-0175">Coiled coil</keyword>
<sequence length="560" mass="61682">MLYGRLKMQPSFQTQKTAGADNIHSTDKSSSSNSLDVSSVRSVSEKDIHNLIEKIISLNLSSSIDRNNVEKLTLNLDSYLNEQDKSQRQVASEPSKEAKSSPPTAPPPPSKSDNTNVAIQGREALLAEIREKGATGLRKTNLTDNTVKGTPPPPPPPLPAKSANTNVATQGREALFAEIREKGATGLRKTNLTDNTVKGTPPPPPPLPAKSANTNVATQGREALFAEIREKGATGLRKTSTQPVQRSNSNEDSNINNHNPLIDGMSEKGKQLLFENPDQILDQADQLPEADKKAIAAFTSKMIVHAAKPDILGELKKQIGHLPANEVTEKHISDMPKYCQDYFSVIRPYTHDIYTSAPFGNALCRKAEKENYQKINAGSEMSHLKGKTPQGAQKGQQQTQWQNVAEVLEKLQINKRLEATSWHEKSGTVVRTPKESSSVFAEAQEKASKSLDNETRSELLKNNYKNQVTAALKEDPIFTGLFAKIDKDAAQKLESEFRGSIDNPDTLEKSIGDFVLNKLQTQCKTFTYVGLTAENESLRQKNESLQQRIERLEAQLSAKR</sequence>
<dbReference type="SMART" id="SM00246">
    <property type="entry name" value="WH2"/>
    <property type="match status" value="3"/>
</dbReference>
<accession>A0ABQ6EXM6</accession>
<dbReference type="Proteomes" id="UP001157138">
    <property type="component" value="Unassembled WGS sequence"/>
</dbReference>
<feature type="region of interest" description="Disordered" evidence="2">
    <location>
        <begin position="191"/>
        <end position="211"/>
    </location>
</feature>
<dbReference type="Pfam" id="PF20792">
    <property type="entry name" value="VCD"/>
    <property type="match status" value="1"/>
</dbReference>
<comment type="caution">
    <text evidence="4">The sequence shown here is derived from an EMBL/GenBank/DDBJ whole genome shotgun (WGS) entry which is preliminary data.</text>
</comment>
<proteinExistence type="predicted"/>
<feature type="domain" description="WH2" evidence="3">
    <location>
        <begin position="220"/>
        <end position="239"/>
    </location>
</feature>
<feature type="region of interest" description="Disordered" evidence="2">
    <location>
        <begin position="134"/>
        <end position="163"/>
    </location>
</feature>
<dbReference type="InterPro" id="IPR049414">
    <property type="entry name" value="VopL_VCD"/>
</dbReference>
<feature type="compositionally biased region" description="Low complexity" evidence="2">
    <location>
        <begin position="247"/>
        <end position="257"/>
    </location>
</feature>
<dbReference type="InterPro" id="IPR003124">
    <property type="entry name" value="WH2_dom"/>
</dbReference>
<reference evidence="5" key="1">
    <citation type="journal article" date="2019" name="Int. J. Syst. Evol. Microbiol.">
        <title>The Global Catalogue of Microorganisms (GCM) 10K type strain sequencing project: providing services to taxonomists for standard genome sequencing and annotation.</title>
        <authorList>
            <consortium name="The Broad Institute Genomics Platform"/>
            <consortium name="The Broad Institute Genome Sequencing Center for Infectious Disease"/>
            <person name="Wu L."/>
            <person name="Ma J."/>
        </authorList>
    </citation>
    <scope>NUCLEOTIDE SEQUENCE [LARGE SCALE GENOMIC DNA]</scope>
    <source>
        <strain evidence="5">NBRC 108723</strain>
    </source>
</reference>
<evidence type="ECO:0000313" key="4">
    <source>
        <dbReference type="EMBL" id="GLT17943.1"/>
    </source>
</evidence>
<dbReference type="Gene3D" id="1.20.120.1210">
    <property type="match status" value="1"/>
</dbReference>
<organism evidence="4 5">
    <name type="scientific">Vibrio zhanjiangensis</name>
    <dbReference type="NCBI Taxonomy" id="1046128"/>
    <lineage>
        <taxon>Bacteria</taxon>
        <taxon>Pseudomonadati</taxon>
        <taxon>Pseudomonadota</taxon>
        <taxon>Gammaproteobacteria</taxon>
        <taxon>Vibrionales</taxon>
        <taxon>Vibrionaceae</taxon>
        <taxon>Vibrio</taxon>
    </lineage>
</organism>
<feature type="compositionally biased region" description="Pro residues" evidence="2">
    <location>
        <begin position="150"/>
        <end position="159"/>
    </location>
</feature>
<gene>
    <name evidence="4" type="ORF">GCM10007938_17210</name>
</gene>
<feature type="domain" description="WH2" evidence="3">
    <location>
        <begin position="121"/>
        <end position="140"/>
    </location>
</feature>
<name>A0ABQ6EXM6_9VIBR</name>
<evidence type="ECO:0000259" key="3">
    <source>
        <dbReference type="PROSITE" id="PS51082"/>
    </source>
</evidence>
<feature type="region of interest" description="Disordered" evidence="2">
    <location>
        <begin position="234"/>
        <end position="257"/>
    </location>
</feature>
<keyword evidence="5" id="KW-1185">Reference proteome</keyword>
<dbReference type="InterPro" id="IPR049415">
    <property type="entry name" value="VopL_VCD_sf"/>
</dbReference>
<evidence type="ECO:0000313" key="5">
    <source>
        <dbReference type="Proteomes" id="UP001157138"/>
    </source>
</evidence>
<feature type="domain" description="WH2" evidence="3">
    <location>
        <begin position="171"/>
        <end position="190"/>
    </location>
</feature>
<feature type="compositionally biased region" description="Polar residues" evidence="2">
    <location>
        <begin position="138"/>
        <end position="148"/>
    </location>
</feature>
<protein>
    <recommendedName>
        <fullName evidence="3">WH2 domain-containing protein</fullName>
    </recommendedName>
</protein>
<feature type="region of interest" description="Disordered" evidence="2">
    <location>
        <begin position="1"/>
        <end position="43"/>
    </location>
</feature>
<feature type="coiled-coil region" evidence="1">
    <location>
        <begin position="528"/>
        <end position="555"/>
    </location>
</feature>
<feature type="region of interest" description="Disordered" evidence="2">
    <location>
        <begin position="83"/>
        <end position="115"/>
    </location>
</feature>
<evidence type="ECO:0000256" key="1">
    <source>
        <dbReference type="SAM" id="Coils"/>
    </source>
</evidence>
<dbReference type="EMBL" id="BSPW01000029">
    <property type="protein sequence ID" value="GLT17943.1"/>
    <property type="molecule type" value="Genomic_DNA"/>
</dbReference>
<feature type="compositionally biased region" description="Polar residues" evidence="2">
    <location>
        <begin position="237"/>
        <end position="246"/>
    </location>
</feature>